<reference evidence="2 3" key="1">
    <citation type="journal article" date="2015" name="Nature">
        <title>rRNA introns, odd ribosomes, and small enigmatic genomes across a large radiation of phyla.</title>
        <authorList>
            <person name="Brown C.T."/>
            <person name="Hug L.A."/>
            <person name="Thomas B.C."/>
            <person name="Sharon I."/>
            <person name="Castelle C.J."/>
            <person name="Singh A."/>
            <person name="Wilkins M.J."/>
            <person name="Williams K.H."/>
            <person name="Banfield J.F."/>
        </authorList>
    </citation>
    <scope>NUCLEOTIDE SEQUENCE [LARGE SCALE GENOMIC DNA]</scope>
</reference>
<proteinExistence type="predicted"/>
<keyword evidence="1" id="KW-0472">Membrane</keyword>
<accession>A0A0G0GHD5</accession>
<protein>
    <submittedName>
        <fullName evidence="2">Uncharacterized protein</fullName>
    </submittedName>
</protein>
<dbReference type="EMBL" id="LBSV01000007">
    <property type="protein sequence ID" value="KKQ25505.1"/>
    <property type="molecule type" value="Genomic_DNA"/>
</dbReference>
<keyword evidence="1" id="KW-0812">Transmembrane</keyword>
<sequence length="97" mass="10378">MLYAIEIKDKFAPARLTTIGQLLNVILPLMMSGAALIFLGMTLFGAFNLLTHGDNPEGIKKAYSTIVFAVIGLFIVIASFVGVKLIGKLLGVDNILP</sequence>
<keyword evidence="1" id="KW-1133">Transmembrane helix</keyword>
<feature type="transmembrane region" description="Helical" evidence="1">
    <location>
        <begin position="62"/>
        <end position="87"/>
    </location>
</feature>
<comment type="caution">
    <text evidence="2">The sequence shown here is derived from an EMBL/GenBank/DDBJ whole genome shotgun (WGS) entry which is preliminary data.</text>
</comment>
<gene>
    <name evidence="2" type="ORF">US40_C0007G0004</name>
</gene>
<dbReference type="Proteomes" id="UP000034917">
    <property type="component" value="Unassembled WGS sequence"/>
</dbReference>
<organism evidence="2 3">
    <name type="scientific">Candidatus Roizmanbacteria bacterium GW2011_GWC2_37_13</name>
    <dbReference type="NCBI Taxonomy" id="1618486"/>
    <lineage>
        <taxon>Bacteria</taxon>
        <taxon>Candidatus Roizmaniibacteriota</taxon>
    </lineage>
</organism>
<name>A0A0G0GHD5_9BACT</name>
<evidence type="ECO:0000256" key="1">
    <source>
        <dbReference type="SAM" id="Phobius"/>
    </source>
</evidence>
<dbReference type="AlphaFoldDB" id="A0A0G0GHD5"/>
<evidence type="ECO:0000313" key="3">
    <source>
        <dbReference type="Proteomes" id="UP000034917"/>
    </source>
</evidence>
<feature type="transmembrane region" description="Helical" evidence="1">
    <location>
        <begin position="25"/>
        <end position="50"/>
    </location>
</feature>
<evidence type="ECO:0000313" key="2">
    <source>
        <dbReference type="EMBL" id="KKQ25505.1"/>
    </source>
</evidence>